<dbReference type="STRING" id="1515746.HR45_19110"/>
<dbReference type="InterPro" id="IPR027843">
    <property type="entry name" value="DUF4440"/>
</dbReference>
<name>A0A094J7R9_9GAMM</name>
<feature type="signal peptide" evidence="1">
    <location>
        <begin position="1"/>
        <end position="21"/>
    </location>
</feature>
<keyword evidence="1" id="KW-0732">Signal</keyword>
<dbReference type="EMBL" id="JPEO01000030">
    <property type="protein sequence ID" value="KFZ35960.1"/>
    <property type="molecule type" value="Genomic_DNA"/>
</dbReference>
<gene>
    <name evidence="3" type="ORF">HR45_19110</name>
</gene>
<dbReference type="InterPro" id="IPR032710">
    <property type="entry name" value="NTF2-like_dom_sf"/>
</dbReference>
<dbReference type="AlphaFoldDB" id="A0A094J7R9"/>
<dbReference type="Pfam" id="PF14534">
    <property type="entry name" value="DUF4440"/>
    <property type="match status" value="1"/>
</dbReference>
<feature type="chain" id="PRO_5001899097" description="DUF4440 domain-containing protein" evidence="1">
    <location>
        <begin position="22"/>
        <end position="141"/>
    </location>
</feature>
<dbReference type="SUPFAM" id="SSF54427">
    <property type="entry name" value="NTF2-like"/>
    <property type="match status" value="1"/>
</dbReference>
<organism evidence="3 4">
    <name type="scientific">Shewanella mangrovi</name>
    <dbReference type="NCBI Taxonomy" id="1515746"/>
    <lineage>
        <taxon>Bacteria</taxon>
        <taxon>Pseudomonadati</taxon>
        <taxon>Pseudomonadota</taxon>
        <taxon>Gammaproteobacteria</taxon>
        <taxon>Alteromonadales</taxon>
        <taxon>Shewanellaceae</taxon>
        <taxon>Shewanella</taxon>
    </lineage>
</organism>
<evidence type="ECO:0000313" key="3">
    <source>
        <dbReference type="EMBL" id="KFZ35960.1"/>
    </source>
</evidence>
<dbReference type="Gene3D" id="3.10.450.50">
    <property type="match status" value="1"/>
</dbReference>
<protein>
    <recommendedName>
        <fullName evidence="2">DUF4440 domain-containing protein</fullName>
    </recommendedName>
</protein>
<proteinExistence type="predicted"/>
<dbReference type="RefSeq" id="WP_241461162.1">
    <property type="nucleotide sequence ID" value="NZ_JPEO01000030.1"/>
</dbReference>
<reference evidence="3 4" key="1">
    <citation type="submission" date="2014-06" db="EMBL/GenBank/DDBJ databases">
        <title>Shewanella sp. YQH10.</title>
        <authorList>
            <person name="Liu Y."/>
            <person name="Zeng R."/>
        </authorList>
    </citation>
    <scope>NUCLEOTIDE SEQUENCE [LARGE SCALE GENOMIC DNA]</scope>
    <source>
        <strain evidence="3 4">YQH10</strain>
    </source>
</reference>
<sequence length="141" mass="15714">MKFISGVLLCCLMLCSNAAFAVPDDDIHALLNAQQQAWNRGDLEGYMAGYWHDPSLSFVSGGKLVYGWEKMRDAYRQHYGSSRTMGKLTLKLGHIHMLSNYSAMVTGGWQLTTDAKSSAGVFTLLVEKHGDLWFIVHDHSS</sequence>
<feature type="domain" description="DUF4440" evidence="2">
    <location>
        <begin position="27"/>
        <end position="133"/>
    </location>
</feature>
<dbReference type="eggNOG" id="COG4319">
    <property type="taxonomic scope" value="Bacteria"/>
</dbReference>
<comment type="caution">
    <text evidence="3">The sequence shown here is derived from an EMBL/GenBank/DDBJ whole genome shotgun (WGS) entry which is preliminary data.</text>
</comment>
<evidence type="ECO:0000313" key="4">
    <source>
        <dbReference type="Proteomes" id="UP000029264"/>
    </source>
</evidence>
<keyword evidence="4" id="KW-1185">Reference proteome</keyword>
<accession>A0A094J7R9</accession>
<dbReference type="Proteomes" id="UP000029264">
    <property type="component" value="Unassembled WGS sequence"/>
</dbReference>
<evidence type="ECO:0000259" key="2">
    <source>
        <dbReference type="Pfam" id="PF14534"/>
    </source>
</evidence>
<evidence type="ECO:0000256" key="1">
    <source>
        <dbReference type="SAM" id="SignalP"/>
    </source>
</evidence>